<dbReference type="AlphaFoldDB" id="W9R850"/>
<accession>W9R850</accession>
<sequence>MEELMETEGYFSETQFSNLEASKEKNLWYNSEKLALRIRDIDPSSYGFNYDKEESKSLLFQYSNSNN</sequence>
<gene>
    <name evidence="1" type="ORF">L484_022661</name>
</gene>
<organism evidence="1 2">
    <name type="scientific">Morus notabilis</name>
    <dbReference type="NCBI Taxonomy" id="981085"/>
    <lineage>
        <taxon>Eukaryota</taxon>
        <taxon>Viridiplantae</taxon>
        <taxon>Streptophyta</taxon>
        <taxon>Embryophyta</taxon>
        <taxon>Tracheophyta</taxon>
        <taxon>Spermatophyta</taxon>
        <taxon>Magnoliopsida</taxon>
        <taxon>eudicotyledons</taxon>
        <taxon>Gunneridae</taxon>
        <taxon>Pentapetalae</taxon>
        <taxon>rosids</taxon>
        <taxon>fabids</taxon>
        <taxon>Rosales</taxon>
        <taxon>Moraceae</taxon>
        <taxon>Moreae</taxon>
        <taxon>Morus</taxon>
    </lineage>
</organism>
<evidence type="ECO:0000313" key="2">
    <source>
        <dbReference type="Proteomes" id="UP000030645"/>
    </source>
</evidence>
<reference evidence="2" key="1">
    <citation type="submission" date="2013-01" db="EMBL/GenBank/DDBJ databases">
        <title>Draft Genome Sequence of a Mulberry Tree, Morus notabilis C.K. Schneid.</title>
        <authorList>
            <person name="He N."/>
            <person name="Zhao S."/>
        </authorList>
    </citation>
    <scope>NUCLEOTIDE SEQUENCE</scope>
</reference>
<dbReference type="Proteomes" id="UP000030645">
    <property type="component" value="Unassembled WGS sequence"/>
</dbReference>
<protein>
    <submittedName>
        <fullName evidence="1">Uncharacterized protein</fullName>
    </submittedName>
</protein>
<keyword evidence="2" id="KW-1185">Reference proteome</keyword>
<evidence type="ECO:0000313" key="1">
    <source>
        <dbReference type="EMBL" id="EXB57554.1"/>
    </source>
</evidence>
<name>W9R850_9ROSA</name>
<dbReference type="EMBL" id="KE344347">
    <property type="protein sequence ID" value="EXB57554.1"/>
    <property type="molecule type" value="Genomic_DNA"/>
</dbReference>
<proteinExistence type="predicted"/>